<feature type="region of interest" description="Disordered" evidence="9">
    <location>
        <begin position="94"/>
        <end position="132"/>
    </location>
</feature>
<organism evidence="11 12">
    <name type="scientific">Ramazzottius varieornatus</name>
    <name type="common">Water bear</name>
    <name type="synonym">Tardigrade</name>
    <dbReference type="NCBI Taxonomy" id="947166"/>
    <lineage>
        <taxon>Eukaryota</taxon>
        <taxon>Metazoa</taxon>
        <taxon>Ecdysozoa</taxon>
        <taxon>Tardigrada</taxon>
        <taxon>Eutardigrada</taxon>
        <taxon>Parachela</taxon>
        <taxon>Hypsibioidea</taxon>
        <taxon>Ramazzottiidae</taxon>
        <taxon>Ramazzottius</taxon>
    </lineage>
</organism>
<evidence type="ECO:0000256" key="6">
    <source>
        <dbReference type="ARBA" id="ARBA00023163"/>
    </source>
</evidence>
<dbReference type="GO" id="GO:0008270">
    <property type="term" value="F:zinc ion binding"/>
    <property type="evidence" value="ECO:0007669"/>
    <property type="project" value="UniProtKB-KW"/>
</dbReference>
<evidence type="ECO:0000313" key="11">
    <source>
        <dbReference type="EMBL" id="GAU92483.1"/>
    </source>
</evidence>
<proteinExistence type="predicted"/>
<keyword evidence="7" id="KW-0675">Receptor</keyword>
<dbReference type="PRINTS" id="PR00047">
    <property type="entry name" value="STROIDFINGER"/>
</dbReference>
<evidence type="ECO:0000313" key="12">
    <source>
        <dbReference type="Proteomes" id="UP000186922"/>
    </source>
</evidence>
<keyword evidence="6" id="KW-0804">Transcription</keyword>
<feature type="compositionally biased region" description="Basic and acidic residues" evidence="9">
    <location>
        <begin position="94"/>
        <end position="107"/>
    </location>
</feature>
<dbReference type="OrthoDB" id="6159439at2759"/>
<keyword evidence="4" id="KW-0805">Transcription regulation</keyword>
<keyword evidence="2" id="KW-0863">Zinc-finger</keyword>
<dbReference type="SUPFAM" id="SSF57716">
    <property type="entry name" value="Glucocorticoid receptor-like (DNA-binding domain)"/>
    <property type="match status" value="1"/>
</dbReference>
<dbReference type="Proteomes" id="UP000186922">
    <property type="component" value="Unassembled WGS sequence"/>
</dbReference>
<evidence type="ECO:0000256" key="7">
    <source>
        <dbReference type="ARBA" id="ARBA00023170"/>
    </source>
</evidence>
<dbReference type="Pfam" id="PF00105">
    <property type="entry name" value="zf-C4"/>
    <property type="match status" value="1"/>
</dbReference>
<evidence type="ECO:0000256" key="5">
    <source>
        <dbReference type="ARBA" id="ARBA00023125"/>
    </source>
</evidence>
<comment type="caution">
    <text evidence="11">The sequence shown here is derived from an EMBL/GenBank/DDBJ whole genome shotgun (WGS) entry which is preliminary data.</text>
</comment>
<gene>
    <name evidence="11" type="primary">RvY_04558-1</name>
    <name evidence="11" type="synonym">RvY_04558.1</name>
    <name evidence="11" type="ORF">RvY_04558</name>
</gene>
<sequence length="152" mass="17208">MDYPFGVCKVCGAPVTGNHYGAVTCEACEGLFKRGQVVDTAHQVPVWQAYQYYEGGHCQINIKTRTLCKECRYDKCVLMGMTIEVVQNPYELGHERPSKEWPLDHRRIAGSRPSSNDTDSYEAPDEDKVLGDPQLISNYPVIVYRQRPPPDI</sequence>
<evidence type="ECO:0000259" key="10">
    <source>
        <dbReference type="PROSITE" id="PS51030"/>
    </source>
</evidence>
<dbReference type="GO" id="GO:0003700">
    <property type="term" value="F:DNA-binding transcription factor activity"/>
    <property type="evidence" value="ECO:0007669"/>
    <property type="project" value="InterPro"/>
</dbReference>
<keyword evidence="8" id="KW-0539">Nucleus</keyword>
<dbReference type="PANTHER" id="PTHR48092">
    <property type="entry name" value="KNIRPS-RELATED PROTEIN-RELATED"/>
    <property type="match status" value="1"/>
</dbReference>
<evidence type="ECO:0000256" key="1">
    <source>
        <dbReference type="ARBA" id="ARBA00022723"/>
    </source>
</evidence>
<evidence type="ECO:0000256" key="4">
    <source>
        <dbReference type="ARBA" id="ARBA00023015"/>
    </source>
</evidence>
<dbReference type="PROSITE" id="PS51030">
    <property type="entry name" value="NUCLEAR_REC_DBD_2"/>
    <property type="match status" value="1"/>
</dbReference>
<evidence type="ECO:0000256" key="3">
    <source>
        <dbReference type="ARBA" id="ARBA00022833"/>
    </source>
</evidence>
<dbReference type="AlphaFoldDB" id="A0A1D1V181"/>
<dbReference type="SMART" id="SM00399">
    <property type="entry name" value="ZnF_C4"/>
    <property type="match status" value="1"/>
</dbReference>
<dbReference type="Gene3D" id="3.30.50.10">
    <property type="entry name" value="Erythroid Transcription Factor GATA-1, subunit A"/>
    <property type="match status" value="1"/>
</dbReference>
<dbReference type="EMBL" id="BDGG01000002">
    <property type="protein sequence ID" value="GAU92483.1"/>
    <property type="molecule type" value="Genomic_DNA"/>
</dbReference>
<evidence type="ECO:0000256" key="8">
    <source>
        <dbReference type="ARBA" id="ARBA00023242"/>
    </source>
</evidence>
<keyword evidence="1" id="KW-0479">Metal-binding</keyword>
<accession>A0A1D1V181</accession>
<dbReference type="InterPro" id="IPR013088">
    <property type="entry name" value="Znf_NHR/GATA"/>
</dbReference>
<keyword evidence="3" id="KW-0862">Zinc</keyword>
<reference evidence="11 12" key="1">
    <citation type="journal article" date="2016" name="Nat. Commun.">
        <title>Extremotolerant tardigrade genome and improved radiotolerance of human cultured cells by tardigrade-unique protein.</title>
        <authorList>
            <person name="Hashimoto T."/>
            <person name="Horikawa D.D."/>
            <person name="Saito Y."/>
            <person name="Kuwahara H."/>
            <person name="Kozuka-Hata H."/>
            <person name="Shin-I T."/>
            <person name="Minakuchi Y."/>
            <person name="Ohishi K."/>
            <person name="Motoyama A."/>
            <person name="Aizu T."/>
            <person name="Enomoto A."/>
            <person name="Kondo K."/>
            <person name="Tanaka S."/>
            <person name="Hara Y."/>
            <person name="Koshikawa S."/>
            <person name="Sagara H."/>
            <person name="Miura T."/>
            <person name="Yokobori S."/>
            <person name="Miyagawa K."/>
            <person name="Suzuki Y."/>
            <person name="Kubo T."/>
            <person name="Oyama M."/>
            <person name="Kohara Y."/>
            <person name="Fujiyama A."/>
            <person name="Arakawa K."/>
            <person name="Katayama T."/>
            <person name="Toyoda A."/>
            <person name="Kunieda T."/>
        </authorList>
    </citation>
    <scope>NUCLEOTIDE SEQUENCE [LARGE SCALE GENOMIC DNA]</scope>
    <source>
        <strain evidence="11 12">YOKOZUNA-1</strain>
    </source>
</reference>
<keyword evidence="5" id="KW-0238">DNA-binding</keyword>
<protein>
    <recommendedName>
        <fullName evidence="10">Nuclear receptor domain-containing protein</fullName>
    </recommendedName>
</protein>
<evidence type="ECO:0000256" key="9">
    <source>
        <dbReference type="SAM" id="MobiDB-lite"/>
    </source>
</evidence>
<dbReference type="GO" id="GO:0043565">
    <property type="term" value="F:sequence-specific DNA binding"/>
    <property type="evidence" value="ECO:0007669"/>
    <property type="project" value="InterPro"/>
</dbReference>
<keyword evidence="12" id="KW-1185">Reference proteome</keyword>
<dbReference type="STRING" id="947166.A0A1D1V181"/>
<evidence type="ECO:0000256" key="2">
    <source>
        <dbReference type="ARBA" id="ARBA00022771"/>
    </source>
</evidence>
<dbReference type="InterPro" id="IPR001628">
    <property type="entry name" value="Znf_hrmn_rcpt"/>
</dbReference>
<feature type="domain" description="Nuclear receptor" evidence="10">
    <location>
        <begin position="5"/>
        <end position="88"/>
    </location>
</feature>
<dbReference type="InterPro" id="IPR050200">
    <property type="entry name" value="Nuclear_hormone_rcpt_NR3"/>
</dbReference>
<name>A0A1D1V181_RAMVA</name>